<dbReference type="SUPFAM" id="SSF46894">
    <property type="entry name" value="C-terminal effector domain of the bipartite response regulators"/>
    <property type="match status" value="1"/>
</dbReference>
<keyword evidence="3" id="KW-1185">Reference proteome</keyword>
<protein>
    <submittedName>
        <fullName evidence="2">LuxR C-terminal-related transcriptional regulator</fullName>
    </submittedName>
</protein>
<feature type="domain" description="HTH luxR-type" evidence="1">
    <location>
        <begin position="1"/>
        <end position="66"/>
    </location>
</feature>
<evidence type="ECO:0000313" key="3">
    <source>
        <dbReference type="Proteomes" id="UP001073227"/>
    </source>
</evidence>
<evidence type="ECO:0000259" key="1">
    <source>
        <dbReference type="PROSITE" id="PS50043"/>
    </source>
</evidence>
<proteinExistence type="predicted"/>
<dbReference type="PROSITE" id="PS50043">
    <property type="entry name" value="HTH_LUXR_2"/>
    <property type="match status" value="1"/>
</dbReference>
<name>A0ABT3Z926_9HYPH</name>
<dbReference type="Pfam" id="PF00196">
    <property type="entry name" value="GerE"/>
    <property type="match status" value="1"/>
</dbReference>
<dbReference type="SMART" id="SM00421">
    <property type="entry name" value="HTH_LUXR"/>
    <property type="match status" value="1"/>
</dbReference>
<gene>
    <name evidence="2" type="ORF">OEG84_11020</name>
</gene>
<dbReference type="InterPro" id="IPR000792">
    <property type="entry name" value="Tscrpt_reg_LuxR_C"/>
</dbReference>
<dbReference type="InterPro" id="IPR016032">
    <property type="entry name" value="Sig_transdc_resp-reg_C-effctor"/>
</dbReference>
<evidence type="ECO:0000313" key="2">
    <source>
        <dbReference type="EMBL" id="MCY0148229.1"/>
    </source>
</evidence>
<dbReference type="InterPro" id="IPR036388">
    <property type="entry name" value="WH-like_DNA-bd_sf"/>
</dbReference>
<reference evidence="2" key="1">
    <citation type="submission" date="2022-10" db="EMBL/GenBank/DDBJ databases">
        <title>Hoeflea sp. G2-23, isolated from marine algae.</title>
        <authorList>
            <person name="Kristyanto S."/>
            <person name="Kim J.M."/>
            <person name="Jeon C.O."/>
        </authorList>
    </citation>
    <scope>NUCLEOTIDE SEQUENCE</scope>
    <source>
        <strain evidence="2">G2-23</strain>
    </source>
</reference>
<organism evidence="2 3">
    <name type="scientific">Hoeflea algicola</name>
    <dbReference type="NCBI Taxonomy" id="2983763"/>
    <lineage>
        <taxon>Bacteria</taxon>
        <taxon>Pseudomonadati</taxon>
        <taxon>Pseudomonadota</taxon>
        <taxon>Alphaproteobacteria</taxon>
        <taxon>Hyphomicrobiales</taxon>
        <taxon>Rhizobiaceae</taxon>
        <taxon>Hoeflea</taxon>
    </lineage>
</organism>
<dbReference type="EMBL" id="JAOVZR010000001">
    <property type="protein sequence ID" value="MCY0148229.1"/>
    <property type="molecule type" value="Genomic_DNA"/>
</dbReference>
<accession>A0ABT3Z926</accession>
<dbReference type="Gene3D" id="1.10.10.10">
    <property type="entry name" value="Winged helix-like DNA-binding domain superfamily/Winged helix DNA-binding domain"/>
    <property type="match status" value="1"/>
</dbReference>
<comment type="caution">
    <text evidence="2">The sequence shown here is derived from an EMBL/GenBank/DDBJ whole genome shotgun (WGS) entry which is preliminary data.</text>
</comment>
<dbReference type="RefSeq" id="WP_267653802.1">
    <property type="nucleotide sequence ID" value="NZ_JAOVZR010000001.1"/>
</dbReference>
<sequence length="69" mass="7472">MTEASTQLSDSERICLQLAARGESVDAIAGHLDDCPNKVELLFASIRKKLLANTMVEAIARALKMGLIE</sequence>
<dbReference type="Proteomes" id="UP001073227">
    <property type="component" value="Unassembled WGS sequence"/>
</dbReference>